<dbReference type="InterPro" id="IPR031107">
    <property type="entry name" value="Small_HSP"/>
</dbReference>
<evidence type="ECO:0000313" key="5">
    <source>
        <dbReference type="EMBL" id="SPQ00855.1"/>
    </source>
</evidence>
<gene>
    <name evidence="5" type="ORF">NBG4_350020</name>
</gene>
<keyword evidence="5" id="KW-0346">Stress response</keyword>
<feature type="domain" description="SHSP" evidence="3">
    <location>
        <begin position="47"/>
        <end position="159"/>
    </location>
</feature>
<dbReference type="PROSITE" id="PS51203">
    <property type="entry name" value="CS"/>
    <property type="match status" value="1"/>
</dbReference>
<evidence type="ECO:0000259" key="3">
    <source>
        <dbReference type="PROSITE" id="PS01031"/>
    </source>
</evidence>
<comment type="similarity">
    <text evidence="1 2">Belongs to the small heat shock protein (HSP20) family.</text>
</comment>
<dbReference type="Proteomes" id="UP000245125">
    <property type="component" value="Unassembled WGS sequence"/>
</dbReference>
<dbReference type="CDD" id="cd06464">
    <property type="entry name" value="ACD_sHsps-like"/>
    <property type="match status" value="1"/>
</dbReference>
<reference evidence="6" key="1">
    <citation type="submission" date="2018-03" db="EMBL/GenBank/DDBJ databases">
        <authorList>
            <person name="Zecchin S."/>
        </authorList>
    </citation>
    <scope>NUCLEOTIDE SEQUENCE [LARGE SCALE GENOMIC DNA]</scope>
</reference>
<dbReference type="EMBL" id="OUUY01000081">
    <property type="protein sequence ID" value="SPQ00855.1"/>
    <property type="molecule type" value="Genomic_DNA"/>
</dbReference>
<dbReference type="AlphaFoldDB" id="A0A2U3QHL8"/>
<proteinExistence type="inferred from homology"/>
<dbReference type="InterPro" id="IPR007052">
    <property type="entry name" value="CS_dom"/>
</dbReference>
<sequence length="159" mass="18726">MKGTKELVKTEPSRLLSPIEDMERWFEEMWRRPFAAFRTPFWATRGLEAEEFSPSLDMYDTEHELIVKCDLPGLKKKDIELNITHNFLTISGERGKEEKVEKANYYRYERSYGKFSRSFELPEGLDIEKAKAHFEDGVLEVKIPKSEEAERMSKKIAIE</sequence>
<dbReference type="Gene3D" id="2.60.40.790">
    <property type="match status" value="1"/>
</dbReference>
<dbReference type="InterPro" id="IPR002068">
    <property type="entry name" value="A-crystallin/Hsp20_dom"/>
</dbReference>
<protein>
    <submittedName>
        <fullName evidence="5">Heat shock protein, Hsp20 family</fullName>
    </submittedName>
</protein>
<dbReference type="PANTHER" id="PTHR11527">
    <property type="entry name" value="HEAT-SHOCK PROTEIN 20 FAMILY MEMBER"/>
    <property type="match status" value="1"/>
</dbReference>
<organism evidence="5 6">
    <name type="scientific">Candidatus Sulfobium mesophilum</name>
    <dbReference type="NCBI Taxonomy" id="2016548"/>
    <lineage>
        <taxon>Bacteria</taxon>
        <taxon>Pseudomonadati</taxon>
        <taxon>Nitrospirota</taxon>
        <taxon>Nitrospiria</taxon>
        <taxon>Nitrospirales</taxon>
        <taxon>Nitrospiraceae</taxon>
        <taxon>Candidatus Sulfobium</taxon>
    </lineage>
</organism>
<evidence type="ECO:0000256" key="2">
    <source>
        <dbReference type="RuleBase" id="RU003616"/>
    </source>
</evidence>
<feature type="domain" description="CS" evidence="4">
    <location>
        <begin position="51"/>
        <end position="156"/>
    </location>
</feature>
<dbReference type="SUPFAM" id="SSF49764">
    <property type="entry name" value="HSP20-like chaperones"/>
    <property type="match status" value="1"/>
</dbReference>
<name>A0A2U3QHL8_9BACT</name>
<dbReference type="PROSITE" id="PS01031">
    <property type="entry name" value="SHSP"/>
    <property type="match status" value="1"/>
</dbReference>
<dbReference type="Pfam" id="PF00011">
    <property type="entry name" value="HSP20"/>
    <property type="match status" value="1"/>
</dbReference>
<keyword evidence="6" id="KW-1185">Reference proteome</keyword>
<evidence type="ECO:0000259" key="4">
    <source>
        <dbReference type="PROSITE" id="PS51203"/>
    </source>
</evidence>
<dbReference type="OrthoDB" id="9811615at2"/>
<accession>A0A2U3QHL8</accession>
<dbReference type="InterPro" id="IPR008978">
    <property type="entry name" value="HSP20-like_chaperone"/>
</dbReference>
<evidence type="ECO:0000313" key="6">
    <source>
        <dbReference type="Proteomes" id="UP000245125"/>
    </source>
</evidence>
<evidence type="ECO:0000256" key="1">
    <source>
        <dbReference type="PROSITE-ProRule" id="PRU00285"/>
    </source>
</evidence>